<feature type="signal peptide" evidence="4">
    <location>
        <begin position="1"/>
        <end position="21"/>
    </location>
</feature>
<name>A0ABV4BDB7_9GAMM</name>
<evidence type="ECO:0000256" key="3">
    <source>
        <dbReference type="PROSITE-ProRule" id="PRU00339"/>
    </source>
</evidence>
<dbReference type="Pfam" id="PF13181">
    <property type="entry name" value="TPR_8"/>
    <property type="match status" value="2"/>
</dbReference>
<organism evidence="5 6">
    <name type="scientific">Thioalkalicoccus limnaeus</name>
    <dbReference type="NCBI Taxonomy" id="120681"/>
    <lineage>
        <taxon>Bacteria</taxon>
        <taxon>Pseudomonadati</taxon>
        <taxon>Pseudomonadota</taxon>
        <taxon>Gammaproteobacteria</taxon>
        <taxon>Chromatiales</taxon>
        <taxon>Chromatiaceae</taxon>
        <taxon>Thioalkalicoccus</taxon>
    </lineage>
</organism>
<dbReference type="InterPro" id="IPR019734">
    <property type="entry name" value="TPR_rpt"/>
</dbReference>
<dbReference type="NCBIfam" id="TIGR02521">
    <property type="entry name" value="type_IV_pilW"/>
    <property type="match status" value="1"/>
</dbReference>
<evidence type="ECO:0000256" key="4">
    <source>
        <dbReference type="SAM" id="SignalP"/>
    </source>
</evidence>
<feature type="repeat" description="TPR" evidence="3">
    <location>
        <begin position="77"/>
        <end position="110"/>
    </location>
</feature>
<keyword evidence="2 3" id="KW-0802">TPR repeat</keyword>
<dbReference type="InterPro" id="IPR013360">
    <property type="entry name" value="Pilus_4_PilW"/>
</dbReference>
<comment type="caution">
    <text evidence="5">The sequence shown here is derived from an EMBL/GenBank/DDBJ whole genome shotgun (WGS) entry which is preliminary data.</text>
</comment>
<keyword evidence="6" id="KW-1185">Reference proteome</keyword>
<feature type="chain" id="PRO_5046122333" evidence="4">
    <location>
        <begin position="22"/>
        <end position="257"/>
    </location>
</feature>
<dbReference type="PROSITE" id="PS51257">
    <property type="entry name" value="PROKAR_LIPOPROTEIN"/>
    <property type="match status" value="1"/>
</dbReference>
<accession>A0ABV4BDB7</accession>
<reference evidence="5 6" key="1">
    <citation type="submission" date="2024-05" db="EMBL/GenBank/DDBJ databases">
        <title>Genome Sequence and Characterization of the New Strain Purple Sulfur Bacterium of Genus Thioalkalicoccus.</title>
        <authorList>
            <person name="Bryantseva I.A."/>
            <person name="Kyndt J.A."/>
            <person name="Imhoff J.F."/>
        </authorList>
    </citation>
    <scope>NUCLEOTIDE SEQUENCE [LARGE SCALE GENOMIC DNA]</scope>
    <source>
        <strain evidence="5 6">Um2</strain>
    </source>
</reference>
<dbReference type="Proteomes" id="UP001564408">
    <property type="component" value="Unassembled WGS sequence"/>
</dbReference>
<dbReference type="Pfam" id="PF14559">
    <property type="entry name" value="TPR_19"/>
    <property type="match status" value="1"/>
</dbReference>
<keyword evidence="1" id="KW-0677">Repeat</keyword>
<dbReference type="InterPro" id="IPR011990">
    <property type="entry name" value="TPR-like_helical_dom_sf"/>
</dbReference>
<dbReference type="SUPFAM" id="SSF81901">
    <property type="entry name" value="HCP-like"/>
    <property type="match status" value="1"/>
</dbReference>
<evidence type="ECO:0000313" key="6">
    <source>
        <dbReference type="Proteomes" id="UP001564408"/>
    </source>
</evidence>
<dbReference type="InterPro" id="IPR051012">
    <property type="entry name" value="CellSynth/LPSAsmb/PSIAsmb"/>
</dbReference>
<dbReference type="PANTHER" id="PTHR45586:SF1">
    <property type="entry name" value="LIPOPOLYSACCHARIDE ASSEMBLY PROTEIN B"/>
    <property type="match status" value="1"/>
</dbReference>
<evidence type="ECO:0000313" key="5">
    <source>
        <dbReference type="EMBL" id="MEY6432451.1"/>
    </source>
</evidence>
<evidence type="ECO:0000256" key="2">
    <source>
        <dbReference type="ARBA" id="ARBA00022803"/>
    </source>
</evidence>
<dbReference type="PANTHER" id="PTHR45586">
    <property type="entry name" value="TPR REPEAT-CONTAINING PROTEIN PA4667"/>
    <property type="match status" value="1"/>
</dbReference>
<dbReference type="PROSITE" id="PS50005">
    <property type="entry name" value="TPR"/>
    <property type="match status" value="2"/>
</dbReference>
<proteinExistence type="predicted"/>
<dbReference type="RefSeq" id="WP_369666837.1">
    <property type="nucleotide sequence ID" value="NZ_JBDKXB010000008.1"/>
</dbReference>
<keyword evidence="4" id="KW-0732">Signal</keyword>
<dbReference type="Gene3D" id="1.25.40.10">
    <property type="entry name" value="Tetratricopeptide repeat domain"/>
    <property type="match status" value="1"/>
</dbReference>
<dbReference type="EMBL" id="JBDKXB010000008">
    <property type="protein sequence ID" value="MEY6432451.1"/>
    <property type="molecule type" value="Genomic_DNA"/>
</dbReference>
<feature type="repeat" description="TPR" evidence="3">
    <location>
        <begin position="43"/>
        <end position="76"/>
    </location>
</feature>
<sequence length="257" mass="28222">MRNAVRLIAMAALSVLLGACASTGDTVDDGVTRFTTQQRESPGDLYVALAAEYYRMGQMEAALERAQRALQIDNRNGRAHYLMALILQSIGEDTSAARHFEQAISLEPQNGDFRNAWGAFLCRQGRYAEADAQFTEALANPLFAAPAVTLTNAAVCAINSGDPTKGEGYLRQALAREPNFAPALLRMAEIEYQRGDHRTARGYLERLMQTGPVTPQALLLGVRVERALGNRQGAQTYAQYLRQAFPEAPENNELRSL</sequence>
<evidence type="ECO:0000256" key="1">
    <source>
        <dbReference type="ARBA" id="ARBA00022737"/>
    </source>
</evidence>
<protein>
    <submittedName>
        <fullName evidence="5">Type IV pilus biogenesis/stability protein PilW</fullName>
    </submittedName>
</protein>
<dbReference type="SMART" id="SM00028">
    <property type="entry name" value="TPR"/>
    <property type="match status" value="4"/>
</dbReference>
<gene>
    <name evidence="5" type="primary">pilW</name>
    <name evidence="5" type="ORF">ABC977_08550</name>
</gene>